<protein>
    <submittedName>
        <fullName evidence="3">Uncharacterized protein LOC104605124</fullName>
    </submittedName>
</protein>
<dbReference type="Pfam" id="PF06273">
    <property type="entry name" value="eIF-4B"/>
    <property type="match status" value="1"/>
</dbReference>
<feature type="compositionally biased region" description="Low complexity" evidence="1">
    <location>
        <begin position="8"/>
        <end position="19"/>
    </location>
</feature>
<accession>A0A1U8AL51</accession>
<reference evidence="3" key="1">
    <citation type="submission" date="2025-08" db="UniProtKB">
        <authorList>
            <consortium name="RefSeq"/>
        </authorList>
    </citation>
    <scope>IDENTIFICATION</scope>
</reference>
<dbReference type="InterPro" id="IPR010433">
    <property type="entry name" value="EIF-4B_pln"/>
</dbReference>
<dbReference type="OrthoDB" id="985902at2759"/>
<feature type="region of interest" description="Disordered" evidence="1">
    <location>
        <begin position="169"/>
        <end position="199"/>
    </location>
</feature>
<feature type="region of interest" description="Disordered" evidence="1">
    <location>
        <begin position="84"/>
        <end position="107"/>
    </location>
</feature>
<dbReference type="AlphaFoldDB" id="A0A1U8AL51"/>
<dbReference type="RefSeq" id="XP_010268051.1">
    <property type="nucleotide sequence ID" value="XM_010269749.1"/>
</dbReference>
<dbReference type="GO" id="GO:0003743">
    <property type="term" value="F:translation initiation factor activity"/>
    <property type="evidence" value="ECO:0000318"/>
    <property type="project" value="GO_Central"/>
</dbReference>
<evidence type="ECO:0000313" key="2">
    <source>
        <dbReference type="Proteomes" id="UP000189703"/>
    </source>
</evidence>
<feature type="compositionally biased region" description="Acidic residues" evidence="1">
    <location>
        <begin position="21"/>
        <end position="31"/>
    </location>
</feature>
<dbReference type="KEGG" id="nnu:104605124"/>
<feature type="region of interest" description="Disordered" evidence="1">
    <location>
        <begin position="416"/>
        <end position="451"/>
    </location>
</feature>
<dbReference type="GO" id="GO:0003729">
    <property type="term" value="F:mRNA binding"/>
    <property type="evidence" value="ECO:0000318"/>
    <property type="project" value="GO_Central"/>
</dbReference>
<dbReference type="GeneID" id="104605124"/>
<dbReference type="OMA" id="ESGWGNM"/>
<evidence type="ECO:0000313" key="3">
    <source>
        <dbReference type="RefSeq" id="XP_010268051.1"/>
    </source>
</evidence>
<proteinExistence type="predicted"/>
<dbReference type="PANTHER" id="PTHR32091:SF24">
    <property type="entry name" value="DUF4005 DOMAIN-CONTAINING PROTEIN"/>
    <property type="match status" value="1"/>
</dbReference>
<evidence type="ECO:0000256" key="1">
    <source>
        <dbReference type="SAM" id="MobiDB-lite"/>
    </source>
</evidence>
<gene>
    <name evidence="3" type="primary">LOC104605124</name>
</gene>
<dbReference type="Proteomes" id="UP000189703">
    <property type="component" value="Unplaced"/>
</dbReference>
<feature type="compositionally biased region" description="Basic and acidic residues" evidence="1">
    <location>
        <begin position="169"/>
        <end position="188"/>
    </location>
</feature>
<dbReference type="PANTHER" id="PTHR32091">
    <property type="entry name" value="EUKARYOTIC TRANSLATION INITIATION FACTOR 4B"/>
    <property type="match status" value="1"/>
</dbReference>
<sequence>MGERKIRPGSGSRPSSWSWADEVEKEEEEEAQLQRLQQLKPNPFGSARPREVVLEEKGIDWRKMDRKLHEPSNLRENIVLKENIPGPTLPANKKQQFPPRNKAPEQNVTRYGCDRSRAAPLLPPTIQNLGTSVPPLMYPPKNVTELVEGMQQKPHNSDRLDSHQRFFQKPERQHEPHIQRQRENKTHEQGTQWPYNKSNGLRLLSSRGPSSQRYLQHPDNVEDLMGQSIGTAHNMRTMNISSAHREIRDWENMDSGYKRNNCGHRLMGHPAANDIIARPFPSHDWRSSTDESGWGNMKDEYRRMEYAEELMDPPLAEDRFPVVNCGRRGPLLKNERVRRLGADESGWGNMKDEYRRTKCVRDQEHFEALADGVGWMDESNLNLGRPGFGGHRRGRRVRSAMEDEWENMEGNRQPRIARGKFVDGGRAGASHNLTAESVNRKYRKRSNGSKI</sequence>
<organism evidence="2 3">
    <name type="scientific">Nelumbo nucifera</name>
    <name type="common">Sacred lotus</name>
    <dbReference type="NCBI Taxonomy" id="4432"/>
    <lineage>
        <taxon>Eukaryota</taxon>
        <taxon>Viridiplantae</taxon>
        <taxon>Streptophyta</taxon>
        <taxon>Embryophyta</taxon>
        <taxon>Tracheophyta</taxon>
        <taxon>Spermatophyta</taxon>
        <taxon>Magnoliopsida</taxon>
        <taxon>Proteales</taxon>
        <taxon>Nelumbonaceae</taxon>
        <taxon>Nelumbo</taxon>
    </lineage>
</organism>
<feature type="compositionally biased region" description="Basic residues" evidence="1">
    <location>
        <begin position="440"/>
        <end position="451"/>
    </location>
</feature>
<name>A0A1U8AL51_NELNU</name>
<dbReference type="eggNOG" id="ENOG502S94N">
    <property type="taxonomic scope" value="Eukaryota"/>
</dbReference>
<keyword evidence="2" id="KW-1185">Reference proteome</keyword>
<feature type="region of interest" description="Disordered" evidence="1">
    <location>
        <begin position="1"/>
        <end position="50"/>
    </location>
</feature>